<feature type="domain" description="Glycosyltransferase RgtA/B/C/D-like" evidence="9">
    <location>
        <begin position="49"/>
        <end position="200"/>
    </location>
</feature>
<proteinExistence type="predicted"/>
<evidence type="ECO:0000256" key="8">
    <source>
        <dbReference type="SAM" id="Phobius"/>
    </source>
</evidence>
<evidence type="ECO:0000259" key="9">
    <source>
        <dbReference type="Pfam" id="PF13231"/>
    </source>
</evidence>
<feature type="transmembrane region" description="Helical" evidence="8">
    <location>
        <begin position="315"/>
        <end position="336"/>
    </location>
</feature>
<dbReference type="InterPro" id="IPR050297">
    <property type="entry name" value="LipidA_mod_glycosyltrf_83"/>
</dbReference>
<gene>
    <name evidence="10" type="ORF">SAMN05660226_03642</name>
</gene>
<evidence type="ECO:0000256" key="5">
    <source>
        <dbReference type="ARBA" id="ARBA00022692"/>
    </source>
</evidence>
<evidence type="ECO:0000256" key="7">
    <source>
        <dbReference type="ARBA" id="ARBA00023136"/>
    </source>
</evidence>
<evidence type="ECO:0000256" key="6">
    <source>
        <dbReference type="ARBA" id="ARBA00022989"/>
    </source>
</evidence>
<keyword evidence="4 10" id="KW-0808">Transferase</keyword>
<name>A0A1T5EYS6_9SPHI</name>
<comment type="subcellular location">
    <subcellularLocation>
        <location evidence="1">Cell membrane</location>
        <topology evidence="1">Multi-pass membrane protein</topology>
    </subcellularLocation>
</comment>
<dbReference type="GO" id="GO:0009103">
    <property type="term" value="P:lipopolysaccharide biosynthetic process"/>
    <property type="evidence" value="ECO:0007669"/>
    <property type="project" value="UniProtKB-ARBA"/>
</dbReference>
<evidence type="ECO:0000256" key="3">
    <source>
        <dbReference type="ARBA" id="ARBA00022676"/>
    </source>
</evidence>
<dbReference type="STRING" id="623280.SAMN05660226_03642"/>
<feature type="transmembrane region" description="Helical" evidence="8">
    <location>
        <begin position="220"/>
        <end position="249"/>
    </location>
</feature>
<dbReference type="InterPro" id="IPR038731">
    <property type="entry name" value="RgtA/B/C-like"/>
</dbReference>
<dbReference type="RefSeq" id="WP_079718281.1">
    <property type="nucleotide sequence ID" value="NZ_FUYS01000012.1"/>
</dbReference>
<organism evidence="10 11">
    <name type="scientific">Parapedobacter luteus</name>
    <dbReference type="NCBI Taxonomy" id="623280"/>
    <lineage>
        <taxon>Bacteria</taxon>
        <taxon>Pseudomonadati</taxon>
        <taxon>Bacteroidota</taxon>
        <taxon>Sphingobacteriia</taxon>
        <taxon>Sphingobacteriales</taxon>
        <taxon>Sphingobacteriaceae</taxon>
        <taxon>Parapedobacter</taxon>
    </lineage>
</organism>
<dbReference type="OrthoDB" id="9813729at2"/>
<evidence type="ECO:0000256" key="2">
    <source>
        <dbReference type="ARBA" id="ARBA00022475"/>
    </source>
</evidence>
<evidence type="ECO:0000313" key="11">
    <source>
        <dbReference type="Proteomes" id="UP000190541"/>
    </source>
</evidence>
<feature type="transmembrane region" description="Helical" evidence="8">
    <location>
        <begin position="69"/>
        <end position="87"/>
    </location>
</feature>
<dbReference type="GO" id="GO:0016763">
    <property type="term" value="F:pentosyltransferase activity"/>
    <property type="evidence" value="ECO:0007669"/>
    <property type="project" value="TreeGrafter"/>
</dbReference>
<protein>
    <submittedName>
        <fullName evidence="10">Dolichyl-phosphate-mannose-protein mannosyltransferase</fullName>
    </submittedName>
</protein>
<dbReference type="GO" id="GO:0005886">
    <property type="term" value="C:plasma membrane"/>
    <property type="evidence" value="ECO:0007669"/>
    <property type="project" value="UniProtKB-SubCell"/>
</dbReference>
<dbReference type="Proteomes" id="UP000190541">
    <property type="component" value="Unassembled WGS sequence"/>
</dbReference>
<feature type="transmembrane region" description="Helical" evidence="8">
    <location>
        <begin position="145"/>
        <end position="171"/>
    </location>
</feature>
<keyword evidence="5 8" id="KW-0812">Transmembrane</keyword>
<dbReference type="EMBL" id="FUYS01000012">
    <property type="protein sequence ID" value="SKB88850.1"/>
    <property type="molecule type" value="Genomic_DNA"/>
</dbReference>
<keyword evidence="2" id="KW-1003">Cell membrane</keyword>
<feature type="transmembrane region" description="Helical" evidence="8">
    <location>
        <begin position="261"/>
        <end position="278"/>
    </location>
</feature>
<feature type="transmembrane region" description="Helical" evidence="8">
    <location>
        <begin position="284"/>
        <end position="303"/>
    </location>
</feature>
<reference evidence="10 11" key="1">
    <citation type="submission" date="2017-02" db="EMBL/GenBank/DDBJ databases">
        <authorList>
            <person name="Peterson S.W."/>
        </authorList>
    </citation>
    <scope>NUCLEOTIDE SEQUENCE [LARGE SCALE GENOMIC DNA]</scope>
    <source>
        <strain evidence="10 11">DSM 22899</strain>
    </source>
</reference>
<keyword evidence="11" id="KW-1185">Reference proteome</keyword>
<keyword evidence="7 8" id="KW-0472">Membrane</keyword>
<dbReference type="PANTHER" id="PTHR33908">
    <property type="entry name" value="MANNOSYLTRANSFERASE YKCB-RELATED"/>
    <property type="match status" value="1"/>
</dbReference>
<evidence type="ECO:0000256" key="1">
    <source>
        <dbReference type="ARBA" id="ARBA00004651"/>
    </source>
</evidence>
<dbReference type="Pfam" id="PF13231">
    <property type="entry name" value="PMT_2"/>
    <property type="match status" value="1"/>
</dbReference>
<accession>A0A1T5EYS6</accession>
<evidence type="ECO:0000313" key="10">
    <source>
        <dbReference type="EMBL" id="SKB88850.1"/>
    </source>
</evidence>
<evidence type="ECO:0000256" key="4">
    <source>
        <dbReference type="ARBA" id="ARBA00022679"/>
    </source>
</evidence>
<feature type="transmembrane region" description="Helical" evidence="8">
    <location>
        <begin position="183"/>
        <end position="200"/>
    </location>
</feature>
<sequence length="569" mass="66098">MSKSANTVIFYFLLVWLAINLVQSAFSELHYDEAYYWVYSRFLDWGYYDHPPMVALFIKAGTLLTQSPLGTRLLSVISNVIAVLMLWKIAKNYADNARLFVLLYSSMLILHVYSFITTPDTPLFFFTVLFYYVLRRYLSDDRPKYAVLLALVIACMLYSKYHALLIILFTVLGHWKLLKRPSFWLIAALAIVFFLPHILWQVNNDFPSLFYHLLDRTSQVYRFSFISDFILGQLLIVGPLTGVFLYYYVYKQKTTDTFLRILKFNCFGFLLFFLLSAFNSRVQAHWTLLAFIPFFILAYTYLAGMPALPPWFRRLSYANIALILLVRVLLIVPVPALSTIKGLKQFWGKEQFAEQLHRIVGDDRLIMDNGFQDISYYNFMNNTVKGLSYNTRHYRKTQYDYWPIEDSTRNRGAYFASFGRLNVDKQDSLDTERGRLYFAYIDSVRTYQKVTIAVKGVKEQAAAGERQAVTLEIYNPYGDTISFSNEQQKWACFIEYGFIKHFFEHVDYNAISGDYHQLRIAPGESASLATHIRMPDVPGDYALVFSIRTAPFAGSRNSKKIPVTITTTN</sequence>
<keyword evidence="3 10" id="KW-0328">Glycosyltransferase</keyword>
<keyword evidence="6 8" id="KW-1133">Transmembrane helix</keyword>
<dbReference type="PANTHER" id="PTHR33908:SF11">
    <property type="entry name" value="MEMBRANE PROTEIN"/>
    <property type="match status" value="1"/>
</dbReference>
<dbReference type="AlphaFoldDB" id="A0A1T5EYS6"/>